<feature type="compositionally biased region" description="Basic residues" evidence="1">
    <location>
        <begin position="205"/>
        <end position="214"/>
    </location>
</feature>
<evidence type="ECO:0000313" key="2">
    <source>
        <dbReference type="EMBL" id="QHT83892.1"/>
    </source>
</evidence>
<feature type="compositionally biased region" description="Low complexity" evidence="1">
    <location>
        <begin position="195"/>
        <end position="204"/>
    </location>
</feature>
<organism evidence="2">
    <name type="scientific">viral metagenome</name>
    <dbReference type="NCBI Taxonomy" id="1070528"/>
    <lineage>
        <taxon>unclassified sequences</taxon>
        <taxon>metagenomes</taxon>
        <taxon>organismal metagenomes</taxon>
    </lineage>
</organism>
<dbReference type="AlphaFoldDB" id="A0A6C0HTN7"/>
<name>A0A6C0HTN7_9ZZZZ</name>
<protein>
    <submittedName>
        <fullName evidence="2">Uncharacterized protein</fullName>
    </submittedName>
</protein>
<dbReference type="EMBL" id="MN740013">
    <property type="protein sequence ID" value="QHT83892.1"/>
    <property type="molecule type" value="Genomic_DNA"/>
</dbReference>
<feature type="compositionally biased region" description="Basic residues" evidence="1">
    <location>
        <begin position="174"/>
        <end position="194"/>
    </location>
</feature>
<sequence>MESKNNISLEECYEKYKEYISKQKMDPDKKLEIKKQVELIIENKNKYEKIIEKFYENSELEYNNRYLRLNIEEKMFFWFNNVKMFKNINKDLYNFNSKEPKIKSQNEIQSQFELINKHLLDLKLFLGRCDKLDKIIEIPTQNIDIPMNTHTPSPSNSARTIIYLLNSRQSRQSNRQKIHSRNSKSKWAKKRSISNKKSNSNTNSKKTKKRRNTL</sequence>
<feature type="region of interest" description="Disordered" evidence="1">
    <location>
        <begin position="170"/>
        <end position="214"/>
    </location>
</feature>
<accession>A0A6C0HTN7</accession>
<proteinExistence type="predicted"/>
<evidence type="ECO:0000256" key="1">
    <source>
        <dbReference type="SAM" id="MobiDB-lite"/>
    </source>
</evidence>
<reference evidence="2" key="1">
    <citation type="journal article" date="2020" name="Nature">
        <title>Giant virus diversity and host interactions through global metagenomics.</title>
        <authorList>
            <person name="Schulz F."/>
            <person name="Roux S."/>
            <person name="Paez-Espino D."/>
            <person name="Jungbluth S."/>
            <person name="Walsh D.A."/>
            <person name="Denef V.J."/>
            <person name="McMahon K.D."/>
            <person name="Konstantinidis K.T."/>
            <person name="Eloe-Fadrosh E.A."/>
            <person name="Kyrpides N.C."/>
            <person name="Woyke T."/>
        </authorList>
    </citation>
    <scope>NUCLEOTIDE SEQUENCE</scope>
    <source>
        <strain evidence="2">GVMAG-M-3300023184-168</strain>
    </source>
</reference>